<evidence type="ECO:0000313" key="1">
    <source>
        <dbReference type="EMBL" id="KAG8651218.1"/>
    </source>
</evidence>
<name>A0ACB7HHE7_MANES</name>
<sequence length="189" mass="22129">ESYSLLMHHTLTTTLSKESSTLNNSILKKPINEHQQEKFQDEVEEFELFNEENLEEACYQDYFMTVHGYQEQEDDKLEHAGDDSDMTNINPRSEHKISNSEAREKAEGEDFWSKYPRLNESLKLEQFSEYTLPDSGVNIIKERLISIGNLKAKELEDKWKKLQVAETEVKLMRANLIQQQTQLILDLIS</sequence>
<accession>A0ACB7HHE7</accession>
<dbReference type="Proteomes" id="UP000091857">
    <property type="component" value="Chromosome 7"/>
</dbReference>
<protein>
    <submittedName>
        <fullName evidence="1">Uncharacterized protein</fullName>
    </submittedName>
</protein>
<reference evidence="2" key="1">
    <citation type="journal article" date="2016" name="Nat. Biotechnol.">
        <title>Sequencing wild and cultivated cassava and related species reveals extensive interspecific hybridization and genetic diversity.</title>
        <authorList>
            <person name="Bredeson J.V."/>
            <person name="Lyons J.B."/>
            <person name="Prochnik S.E."/>
            <person name="Wu G.A."/>
            <person name="Ha C.M."/>
            <person name="Edsinger-Gonzales E."/>
            <person name="Grimwood J."/>
            <person name="Schmutz J."/>
            <person name="Rabbi I.Y."/>
            <person name="Egesi C."/>
            <person name="Nauluvula P."/>
            <person name="Lebot V."/>
            <person name="Ndunguru J."/>
            <person name="Mkamilo G."/>
            <person name="Bart R.S."/>
            <person name="Setter T.L."/>
            <person name="Gleadow R.M."/>
            <person name="Kulakow P."/>
            <person name="Ferguson M.E."/>
            <person name="Rounsley S."/>
            <person name="Rokhsar D.S."/>
        </authorList>
    </citation>
    <scope>NUCLEOTIDE SEQUENCE [LARGE SCALE GENOMIC DNA]</scope>
    <source>
        <strain evidence="2">cv. AM560-2</strain>
    </source>
</reference>
<proteinExistence type="predicted"/>
<organism evidence="1 2">
    <name type="scientific">Manihot esculenta</name>
    <name type="common">Cassava</name>
    <name type="synonym">Jatropha manihot</name>
    <dbReference type="NCBI Taxonomy" id="3983"/>
    <lineage>
        <taxon>Eukaryota</taxon>
        <taxon>Viridiplantae</taxon>
        <taxon>Streptophyta</taxon>
        <taxon>Embryophyta</taxon>
        <taxon>Tracheophyta</taxon>
        <taxon>Spermatophyta</taxon>
        <taxon>Magnoliopsida</taxon>
        <taxon>eudicotyledons</taxon>
        <taxon>Gunneridae</taxon>
        <taxon>Pentapetalae</taxon>
        <taxon>rosids</taxon>
        <taxon>fabids</taxon>
        <taxon>Malpighiales</taxon>
        <taxon>Euphorbiaceae</taxon>
        <taxon>Crotonoideae</taxon>
        <taxon>Manihoteae</taxon>
        <taxon>Manihot</taxon>
    </lineage>
</organism>
<comment type="caution">
    <text evidence="1">The sequence shown here is derived from an EMBL/GenBank/DDBJ whole genome shotgun (WGS) entry which is preliminary data.</text>
</comment>
<feature type="non-terminal residue" evidence="1">
    <location>
        <position position="1"/>
    </location>
</feature>
<keyword evidence="2" id="KW-1185">Reference proteome</keyword>
<gene>
    <name evidence="1" type="ORF">MANES_07G102502v8</name>
</gene>
<dbReference type="EMBL" id="CM004393">
    <property type="protein sequence ID" value="KAG8651218.1"/>
    <property type="molecule type" value="Genomic_DNA"/>
</dbReference>
<evidence type="ECO:0000313" key="2">
    <source>
        <dbReference type="Proteomes" id="UP000091857"/>
    </source>
</evidence>